<gene>
    <name evidence="1" type="ORF">GMARGA_LOCUS8942</name>
</gene>
<dbReference type="EMBL" id="CAJVQB010004695">
    <property type="protein sequence ID" value="CAG8643032.1"/>
    <property type="molecule type" value="Genomic_DNA"/>
</dbReference>
<comment type="caution">
    <text evidence="1">The sequence shown here is derived from an EMBL/GenBank/DDBJ whole genome shotgun (WGS) entry which is preliminary data.</text>
</comment>
<proteinExistence type="predicted"/>
<reference evidence="1 2" key="1">
    <citation type="submission" date="2021-06" db="EMBL/GenBank/DDBJ databases">
        <authorList>
            <person name="Kallberg Y."/>
            <person name="Tangrot J."/>
            <person name="Rosling A."/>
        </authorList>
    </citation>
    <scope>NUCLEOTIDE SEQUENCE [LARGE SCALE GENOMIC DNA]</scope>
    <source>
        <strain evidence="1 2">120-4 pot B 10/14</strain>
    </source>
</reference>
<evidence type="ECO:0000313" key="2">
    <source>
        <dbReference type="Proteomes" id="UP000789901"/>
    </source>
</evidence>
<name>A0ABN7URD5_GIGMA</name>
<dbReference type="Proteomes" id="UP000789901">
    <property type="component" value="Unassembled WGS sequence"/>
</dbReference>
<sequence length="50" mass="5770">MDKKINSLSFSKRKLGVQIFSSIRKDVSRHKITLKSSLERCSKTEDITDN</sequence>
<accession>A0ABN7URD5</accession>
<evidence type="ECO:0000313" key="1">
    <source>
        <dbReference type="EMBL" id="CAG8643032.1"/>
    </source>
</evidence>
<protein>
    <submittedName>
        <fullName evidence="1">11107_t:CDS:1</fullName>
    </submittedName>
</protein>
<organism evidence="1 2">
    <name type="scientific">Gigaspora margarita</name>
    <dbReference type="NCBI Taxonomy" id="4874"/>
    <lineage>
        <taxon>Eukaryota</taxon>
        <taxon>Fungi</taxon>
        <taxon>Fungi incertae sedis</taxon>
        <taxon>Mucoromycota</taxon>
        <taxon>Glomeromycotina</taxon>
        <taxon>Glomeromycetes</taxon>
        <taxon>Diversisporales</taxon>
        <taxon>Gigasporaceae</taxon>
        <taxon>Gigaspora</taxon>
    </lineage>
</organism>
<keyword evidence="2" id="KW-1185">Reference proteome</keyword>